<keyword evidence="1" id="KW-0732">Signal</keyword>
<reference evidence="2 3" key="1">
    <citation type="submission" date="2021-12" db="EMBL/GenBank/DDBJ databases">
        <title>Genome sequencing of bacteria with rrn-lacking chromosome and rrn-plasmid.</title>
        <authorList>
            <person name="Anda M."/>
            <person name="Iwasaki W."/>
        </authorList>
    </citation>
    <scope>NUCLEOTIDE SEQUENCE [LARGE SCALE GENOMIC DNA]</scope>
    <source>
        <strain evidence="2 3">NBRC 101262</strain>
        <plasmid evidence="2 3">pPP6</plasmid>
    </source>
</reference>
<name>A0ABN6LG48_9BACT</name>
<keyword evidence="3" id="KW-1185">Reference proteome</keyword>
<evidence type="ECO:0000313" key="3">
    <source>
        <dbReference type="Proteomes" id="UP001354989"/>
    </source>
</evidence>
<accession>A0ABN6LG48</accession>
<dbReference type="Proteomes" id="UP001354989">
    <property type="component" value="Plasmid pPP6"/>
</dbReference>
<evidence type="ECO:0008006" key="4">
    <source>
        <dbReference type="Google" id="ProtNLM"/>
    </source>
</evidence>
<geneLocation type="plasmid" evidence="2 3">
    <name>pPP6</name>
</geneLocation>
<gene>
    <name evidence="2" type="ORF">PEPS_44260</name>
</gene>
<evidence type="ECO:0000256" key="1">
    <source>
        <dbReference type="SAM" id="SignalP"/>
    </source>
</evidence>
<feature type="chain" id="PRO_5045822986" description="tRNA modification GTPase" evidence="1">
    <location>
        <begin position="22"/>
        <end position="349"/>
    </location>
</feature>
<evidence type="ECO:0000313" key="2">
    <source>
        <dbReference type="EMBL" id="BDD02146.1"/>
    </source>
</evidence>
<keyword evidence="2" id="KW-0614">Plasmid</keyword>
<proteinExistence type="predicted"/>
<sequence length="349" mass="40470">MRINQLLLAFSFILSPAVLLAQEYRPGTVYFKSDSLETKIRYQGDIKNSQLCSYIDADGKENTASPYEIKGYTFKDGKFYVSKNFIKQEMVEKVFVEYLVKGQKGLYFLRDWEDFHYLIDCNDSSVMALPFQNEMISQQGKSYQRKSTKYIGILKNYFVDCPDLYKEIEGMRKPNEKQLTHLTKKYNDKVCGEGTCIVFEKKKAKFIMAIEPYFASTHFKGLGNYAEQGGLLYFWLPKSNERIYLKTGLLFSSQQNQQSLYRIPLRFEYVYSSKFIQPKFDLGLNIFSLRNPEYQEGMGVSFAGSTGLRLRLSKFAFIDLSLETDFMTLAFDTDLFPSYSLGTGLLILF</sequence>
<feature type="signal peptide" evidence="1">
    <location>
        <begin position="1"/>
        <end position="21"/>
    </location>
</feature>
<protein>
    <recommendedName>
        <fullName evidence="4">tRNA modification GTPase</fullName>
    </recommendedName>
</protein>
<organism evidence="2 3">
    <name type="scientific">Persicobacter psychrovividus</name>
    <dbReference type="NCBI Taxonomy" id="387638"/>
    <lineage>
        <taxon>Bacteria</taxon>
        <taxon>Pseudomonadati</taxon>
        <taxon>Bacteroidota</taxon>
        <taxon>Cytophagia</taxon>
        <taxon>Cytophagales</taxon>
        <taxon>Persicobacteraceae</taxon>
        <taxon>Persicobacter</taxon>
    </lineage>
</organism>
<dbReference type="EMBL" id="AP025298">
    <property type="protein sequence ID" value="BDD02146.1"/>
    <property type="molecule type" value="Genomic_DNA"/>
</dbReference>